<dbReference type="Proteomes" id="UP001598112">
    <property type="component" value="Unassembled WGS sequence"/>
</dbReference>
<gene>
    <name evidence="1" type="ORF">SKC35_08625</name>
</gene>
<accession>A0ABW6D6A0</accession>
<evidence type="ECO:0000313" key="2">
    <source>
        <dbReference type="Proteomes" id="UP001598112"/>
    </source>
</evidence>
<name>A0ABW6D6A0_9BACT</name>
<protein>
    <recommendedName>
        <fullName evidence="3">TonB C-terminal domain-containing protein</fullName>
    </recommendedName>
</protein>
<organism evidence="1 2">
    <name type="scientific">Aquirufa originis</name>
    <dbReference type="NCBI Taxonomy" id="3096514"/>
    <lineage>
        <taxon>Bacteria</taxon>
        <taxon>Pseudomonadati</taxon>
        <taxon>Bacteroidota</taxon>
        <taxon>Cytophagia</taxon>
        <taxon>Cytophagales</taxon>
        <taxon>Flectobacillaceae</taxon>
        <taxon>Aquirufa</taxon>
    </lineage>
</organism>
<proteinExistence type="predicted"/>
<comment type="caution">
    <text evidence="1">The sequence shown here is derived from an EMBL/GenBank/DDBJ whole genome shotgun (WGS) entry which is preliminary data.</text>
</comment>
<evidence type="ECO:0008006" key="3">
    <source>
        <dbReference type="Google" id="ProtNLM"/>
    </source>
</evidence>
<dbReference type="RefSeq" id="WP_377979003.1">
    <property type="nucleotide sequence ID" value="NZ_JBBKXY010000003.1"/>
</dbReference>
<keyword evidence="2" id="KW-1185">Reference proteome</keyword>
<reference evidence="1 2" key="1">
    <citation type="submission" date="2024-03" db="EMBL/GenBank/DDBJ databases">
        <title>Aquirufa genome sequencing.</title>
        <authorList>
            <person name="Pitt A."/>
            <person name="Hahn M.W."/>
        </authorList>
    </citation>
    <scope>NUCLEOTIDE SEQUENCE [LARGE SCALE GENOMIC DNA]</scope>
    <source>
        <strain evidence="1 2">KTFRIE-69F</strain>
    </source>
</reference>
<evidence type="ECO:0000313" key="1">
    <source>
        <dbReference type="EMBL" id="MFD3293746.1"/>
    </source>
</evidence>
<dbReference type="EMBL" id="JBBKXY010000003">
    <property type="protein sequence ID" value="MFD3293746.1"/>
    <property type="molecule type" value="Genomic_DNA"/>
</dbReference>
<sequence>MKKSIILLVIISSFTAFSQKKYRIHPEGTQIYDLYEHITSGLKIDSTDKLQSGWLFIKVEKTGKVSDFKVNGFFDEKFVNVLKSNIYNPKAPWLKKNKKKYIWYILPMTFGQIQPNSTPKDVQLGILIQYYNLNALREYMISEPGHVVLLNTLKELTNEGMRELRI</sequence>